<accession>A0A4Q7VSB5</accession>
<sequence>MARQDVFFRDLSPGSDSRPGTPVVHWFVSHRTGSITKNAGYVRPASEIVP</sequence>
<evidence type="ECO:0000313" key="1">
    <source>
        <dbReference type="EMBL" id="RZT99436.1"/>
    </source>
</evidence>
<evidence type="ECO:0000313" key="2">
    <source>
        <dbReference type="Proteomes" id="UP000293398"/>
    </source>
</evidence>
<comment type="caution">
    <text evidence="1">The sequence shown here is derived from an EMBL/GenBank/DDBJ whole genome shotgun (WGS) entry which is preliminary data.</text>
</comment>
<reference evidence="1 2" key="1">
    <citation type="submission" date="2019-02" db="EMBL/GenBank/DDBJ databases">
        <title>Genomic Encyclopedia of Type Strains, Phase IV (KMG-IV): sequencing the most valuable type-strain genomes for metagenomic binning, comparative biology and taxonomic classification.</title>
        <authorList>
            <person name="Goeker M."/>
        </authorList>
    </citation>
    <scope>NUCLEOTIDE SEQUENCE [LARGE SCALE GENOMIC DNA]</scope>
    <source>
        <strain evidence="1 2">DSM 23814</strain>
    </source>
</reference>
<organism evidence="1 2">
    <name type="scientific">Advenella incenata</name>
    <dbReference type="NCBI Taxonomy" id="267800"/>
    <lineage>
        <taxon>Bacteria</taxon>
        <taxon>Pseudomonadati</taxon>
        <taxon>Pseudomonadota</taxon>
        <taxon>Betaproteobacteria</taxon>
        <taxon>Burkholderiales</taxon>
        <taxon>Alcaligenaceae</taxon>
    </lineage>
</organism>
<keyword evidence="2" id="KW-1185">Reference proteome</keyword>
<dbReference type="EMBL" id="SHKO01000001">
    <property type="protein sequence ID" value="RZT99436.1"/>
    <property type="molecule type" value="Genomic_DNA"/>
</dbReference>
<dbReference type="Proteomes" id="UP000293398">
    <property type="component" value="Unassembled WGS sequence"/>
</dbReference>
<protein>
    <submittedName>
        <fullName evidence="1">Uncharacterized protein</fullName>
    </submittedName>
</protein>
<dbReference type="AlphaFoldDB" id="A0A4Q7VSB5"/>
<name>A0A4Q7VSB5_9BURK</name>
<proteinExistence type="predicted"/>
<gene>
    <name evidence="1" type="ORF">EV681_1219</name>
</gene>